<evidence type="ECO:0000313" key="12">
    <source>
        <dbReference type="Ensembl" id="ENSPTXP00000021706.1"/>
    </source>
</evidence>
<reference evidence="12" key="2">
    <citation type="submission" date="2025-09" db="UniProtKB">
        <authorList>
            <consortium name="Ensembl"/>
        </authorList>
    </citation>
    <scope>IDENTIFICATION</scope>
</reference>
<feature type="domain" description="Ig-like" evidence="11">
    <location>
        <begin position="188"/>
        <end position="279"/>
    </location>
</feature>
<proteinExistence type="inferred from homology"/>
<dbReference type="GO" id="GO:0005886">
    <property type="term" value="C:plasma membrane"/>
    <property type="evidence" value="ECO:0007669"/>
    <property type="project" value="TreeGrafter"/>
</dbReference>
<dbReference type="GO" id="GO:0007155">
    <property type="term" value="P:cell adhesion"/>
    <property type="evidence" value="ECO:0007669"/>
    <property type="project" value="UniProtKB-KW"/>
</dbReference>
<dbReference type="Pfam" id="PF07679">
    <property type="entry name" value="I-set"/>
    <property type="match status" value="1"/>
</dbReference>
<protein>
    <recommendedName>
        <fullName evidence="11">Ig-like domain-containing protein</fullName>
    </recommendedName>
</protein>
<name>A0A670ZGG8_PSETE</name>
<dbReference type="Pfam" id="PF13927">
    <property type="entry name" value="Ig_3"/>
    <property type="match status" value="1"/>
</dbReference>
<evidence type="ECO:0000256" key="4">
    <source>
        <dbReference type="ARBA" id="ARBA00022889"/>
    </source>
</evidence>
<evidence type="ECO:0000256" key="9">
    <source>
        <dbReference type="ARBA" id="ARBA00038361"/>
    </source>
</evidence>
<comment type="subcellular location">
    <subcellularLocation>
        <location evidence="1">Membrane</location>
        <topology evidence="1">Single-pass type I membrane protein</topology>
    </subcellularLocation>
</comment>
<evidence type="ECO:0000256" key="5">
    <source>
        <dbReference type="ARBA" id="ARBA00022989"/>
    </source>
</evidence>
<dbReference type="FunFam" id="2.60.40.10:FF:000032">
    <property type="entry name" value="palladin isoform X1"/>
    <property type="match status" value="1"/>
</dbReference>
<keyword evidence="4" id="KW-0130">Cell adhesion</keyword>
<keyword evidence="5" id="KW-1133">Transmembrane helix</keyword>
<evidence type="ECO:0000256" key="2">
    <source>
        <dbReference type="ARBA" id="ARBA00022692"/>
    </source>
</evidence>
<dbReference type="SMART" id="SM00408">
    <property type="entry name" value="IGc2"/>
    <property type="match status" value="2"/>
</dbReference>
<dbReference type="PANTHER" id="PTHR12035">
    <property type="entry name" value="SIALIC ACID BINDING IMMUNOGLOBULIN-LIKE LECTIN"/>
    <property type="match status" value="1"/>
</dbReference>
<dbReference type="GO" id="GO:0030246">
    <property type="term" value="F:carbohydrate binding"/>
    <property type="evidence" value="ECO:0007669"/>
    <property type="project" value="UniProtKB-KW"/>
</dbReference>
<evidence type="ECO:0000313" key="13">
    <source>
        <dbReference type="Proteomes" id="UP000472273"/>
    </source>
</evidence>
<dbReference type="GO" id="GO:0033691">
    <property type="term" value="F:sialic acid binding"/>
    <property type="evidence" value="ECO:0007669"/>
    <property type="project" value="TreeGrafter"/>
</dbReference>
<dbReference type="InterPro" id="IPR013783">
    <property type="entry name" value="Ig-like_fold"/>
</dbReference>
<keyword evidence="6" id="KW-0472">Membrane</keyword>
<keyword evidence="8" id="KW-0393">Immunoglobulin domain</keyword>
<dbReference type="OMA" id="RSESWAN"/>
<dbReference type="InterPro" id="IPR003599">
    <property type="entry name" value="Ig_sub"/>
</dbReference>
<evidence type="ECO:0000256" key="6">
    <source>
        <dbReference type="ARBA" id="ARBA00023136"/>
    </source>
</evidence>
<dbReference type="Gene3D" id="2.60.40.10">
    <property type="entry name" value="Immunoglobulins"/>
    <property type="match status" value="3"/>
</dbReference>
<evidence type="ECO:0000256" key="3">
    <source>
        <dbReference type="ARBA" id="ARBA00022734"/>
    </source>
</evidence>
<evidence type="ECO:0000256" key="8">
    <source>
        <dbReference type="ARBA" id="ARBA00023319"/>
    </source>
</evidence>
<dbReference type="InterPro" id="IPR007110">
    <property type="entry name" value="Ig-like_dom"/>
</dbReference>
<evidence type="ECO:0000256" key="7">
    <source>
        <dbReference type="ARBA" id="ARBA00023157"/>
    </source>
</evidence>
<evidence type="ECO:0000259" key="11">
    <source>
        <dbReference type="PROSITE" id="PS50835"/>
    </source>
</evidence>
<dbReference type="PROSITE" id="PS50835">
    <property type="entry name" value="IG_LIKE"/>
    <property type="match status" value="2"/>
</dbReference>
<dbReference type="AlphaFoldDB" id="A0A670ZGG8"/>
<keyword evidence="7" id="KW-1015">Disulfide bond</keyword>
<feature type="domain" description="Ig-like" evidence="11">
    <location>
        <begin position="301"/>
        <end position="394"/>
    </location>
</feature>
<dbReference type="Ensembl" id="ENSPTXT00000022368.1">
    <property type="protein sequence ID" value="ENSPTXP00000021706.1"/>
    <property type="gene ID" value="ENSPTXG00000015024.1"/>
</dbReference>
<dbReference type="SMART" id="SM00409">
    <property type="entry name" value="IG"/>
    <property type="match status" value="3"/>
</dbReference>
<dbReference type="InterPro" id="IPR013106">
    <property type="entry name" value="Ig_V-set"/>
</dbReference>
<dbReference type="InterPro" id="IPR003598">
    <property type="entry name" value="Ig_sub2"/>
</dbReference>
<dbReference type="GeneTree" id="ENSGT01150000286907"/>
<dbReference type="InterPro" id="IPR051036">
    <property type="entry name" value="SIGLEC"/>
</dbReference>
<dbReference type="PANTHER" id="PTHR12035:SF125">
    <property type="entry name" value="SIALIC ACID-BINDING IG-LIKE LECTIN 5"/>
    <property type="match status" value="1"/>
</dbReference>
<evidence type="ECO:0000256" key="10">
    <source>
        <dbReference type="SAM" id="SignalP"/>
    </source>
</evidence>
<dbReference type="Proteomes" id="UP000472273">
    <property type="component" value="Unplaced"/>
</dbReference>
<organism evidence="12 13">
    <name type="scientific">Pseudonaja textilis</name>
    <name type="common">Eastern brown snake</name>
    <dbReference type="NCBI Taxonomy" id="8673"/>
    <lineage>
        <taxon>Eukaryota</taxon>
        <taxon>Metazoa</taxon>
        <taxon>Chordata</taxon>
        <taxon>Craniata</taxon>
        <taxon>Vertebrata</taxon>
        <taxon>Euteleostomi</taxon>
        <taxon>Lepidosauria</taxon>
        <taxon>Squamata</taxon>
        <taxon>Bifurcata</taxon>
        <taxon>Unidentata</taxon>
        <taxon>Episquamata</taxon>
        <taxon>Toxicofera</taxon>
        <taxon>Serpentes</taxon>
        <taxon>Colubroidea</taxon>
        <taxon>Elapidae</taxon>
        <taxon>Hydrophiinae</taxon>
        <taxon>Pseudonaja</taxon>
    </lineage>
</organism>
<accession>A0A670ZGG8</accession>
<keyword evidence="2" id="KW-0812">Transmembrane</keyword>
<keyword evidence="13" id="KW-1185">Reference proteome</keyword>
<feature type="chain" id="PRO_5025546487" description="Ig-like domain-containing protein" evidence="10">
    <location>
        <begin position="20"/>
        <end position="468"/>
    </location>
</feature>
<evidence type="ECO:0000256" key="1">
    <source>
        <dbReference type="ARBA" id="ARBA00004479"/>
    </source>
</evidence>
<reference evidence="12" key="1">
    <citation type="submission" date="2025-08" db="UniProtKB">
        <authorList>
            <consortium name="Ensembl"/>
        </authorList>
    </citation>
    <scope>IDENTIFICATION</scope>
</reference>
<dbReference type="InterPro" id="IPR013098">
    <property type="entry name" value="Ig_I-set"/>
</dbReference>
<comment type="similarity">
    <text evidence="9">Belongs to the immunoglobulin superfamily. SIGLEC (sialic acid binding Ig-like lectin) family.</text>
</comment>
<dbReference type="Pfam" id="PF07686">
    <property type="entry name" value="V-set"/>
    <property type="match status" value="1"/>
</dbReference>
<sequence length="468" mass="52528">MRTQIVVGNMLTILPVLQAGQTYTITMSPSVSVQRGFTVYIPCQFTYNQRDLAWNEKVLAYWIKRSPQRYPCSPPLNQNCLPVATNDQNQIVERSAKDRFYLSGDPMKGSCSLVIRNARIEDEGQYYLRIEGKWDLKFSFIQESGKCIFLLTLSFSSFSTDSVFLELDDPMYLLGTFTFPLLVFQNCPRKSVSQFQIMEPFKHRTGVNHVIVKEGNSIILTCTADGRPSPNLSWMKEDQKIGEPTGHLQLHQIRPEDAGKYQCVANNQYGSLKTMVEVIVQCKIYLLLGCVAENTHPLYNPEMAILWSGRWVDGTGQLTAQEGDSLEVFCKADSNPPAATSWVKGDSPLQKPLDNQLRLTNLTIADEGAYVCKATNMFGSIQRTFHPTFGKTMSPFSFSCRDAKVLHICPKVLMLELHAGVGFCRVGPVWVNQPLAPMIGGLRIGSLRRSCGLACPPLCRTHLLYLLI</sequence>
<dbReference type="SUPFAM" id="SSF48726">
    <property type="entry name" value="Immunoglobulin"/>
    <property type="match status" value="3"/>
</dbReference>
<feature type="signal peptide" evidence="10">
    <location>
        <begin position="1"/>
        <end position="19"/>
    </location>
</feature>
<keyword evidence="10" id="KW-0732">Signal</keyword>
<dbReference type="InterPro" id="IPR036179">
    <property type="entry name" value="Ig-like_dom_sf"/>
</dbReference>
<keyword evidence="3" id="KW-0430">Lectin</keyword>